<dbReference type="EMBL" id="UYSL01020943">
    <property type="protein sequence ID" value="VDL76689.1"/>
    <property type="molecule type" value="Genomic_DNA"/>
</dbReference>
<name>A0A0N4Y9T1_NIPBR</name>
<accession>A0A0N4Y9T1</accession>
<evidence type="ECO:0000313" key="4">
    <source>
        <dbReference type="WBParaSite" id="NBR_0001309901-mRNA-1"/>
    </source>
</evidence>
<protein>
    <submittedName>
        <fullName evidence="2 4">Uncharacterized protein</fullName>
    </submittedName>
</protein>
<feature type="compositionally biased region" description="Polar residues" evidence="1">
    <location>
        <begin position="107"/>
        <end position="122"/>
    </location>
</feature>
<organism evidence="4">
    <name type="scientific">Nippostrongylus brasiliensis</name>
    <name type="common">Rat hookworm</name>
    <dbReference type="NCBI Taxonomy" id="27835"/>
    <lineage>
        <taxon>Eukaryota</taxon>
        <taxon>Metazoa</taxon>
        <taxon>Ecdysozoa</taxon>
        <taxon>Nematoda</taxon>
        <taxon>Chromadorea</taxon>
        <taxon>Rhabditida</taxon>
        <taxon>Rhabditina</taxon>
        <taxon>Rhabditomorpha</taxon>
        <taxon>Strongyloidea</taxon>
        <taxon>Heligmosomidae</taxon>
        <taxon>Nippostrongylus</taxon>
    </lineage>
</organism>
<dbReference type="Proteomes" id="UP000271162">
    <property type="component" value="Unassembled WGS sequence"/>
</dbReference>
<reference evidence="2 3" key="2">
    <citation type="submission" date="2018-11" db="EMBL/GenBank/DDBJ databases">
        <authorList>
            <consortium name="Pathogen Informatics"/>
        </authorList>
    </citation>
    <scope>NUCLEOTIDE SEQUENCE [LARGE SCALE GENOMIC DNA]</scope>
</reference>
<dbReference type="WBParaSite" id="NBR_0001309901-mRNA-1">
    <property type="protein sequence ID" value="NBR_0001309901-mRNA-1"/>
    <property type="gene ID" value="NBR_0001309901"/>
</dbReference>
<dbReference type="AlphaFoldDB" id="A0A0N4Y9T1"/>
<keyword evidence="3" id="KW-1185">Reference proteome</keyword>
<evidence type="ECO:0000256" key="1">
    <source>
        <dbReference type="SAM" id="MobiDB-lite"/>
    </source>
</evidence>
<sequence>MRRRHRPDLLRKAFLTRASSRRRIETALLQDARSRAIPAADTRTVKVKSKTPENMKTTTPAIVKTDDRPLVSVKALSSSSKKLMPLSKIARPSTNCDAVFSEPAASPSCSTVRPKTSQVSIP</sequence>
<evidence type="ECO:0000313" key="3">
    <source>
        <dbReference type="Proteomes" id="UP000271162"/>
    </source>
</evidence>
<evidence type="ECO:0000313" key="2">
    <source>
        <dbReference type="EMBL" id="VDL76689.1"/>
    </source>
</evidence>
<gene>
    <name evidence="2" type="ORF">NBR_LOCUS13100</name>
</gene>
<proteinExistence type="predicted"/>
<feature type="region of interest" description="Disordered" evidence="1">
    <location>
        <begin position="101"/>
        <end position="122"/>
    </location>
</feature>
<reference evidence="4" key="1">
    <citation type="submission" date="2017-02" db="UniProtKB">
        <authorList>
            <consortium name="WormBaseParasite"/>
        </authorList>
    </citation>
    <scope>IDENTIFICATION</scope>
</reference>